<accession>A0AAV7YBV2</accession>
<dbReference type="Proteomes" id="UP001146793">
    <property type="component" value="Unassembled WGS sequence"/>
</dbReference>
<evidence type="ECO:0000256" key="1">
    <source>
        <dbReference type="SAM" id="MobiDB-lite"/>
    </source>
</evidence>
<comment type="caution">
    <text evidence="2">The sequence shown here is derived from an EMBL/GenBank/DDBJ whole genome shotgun (WGS) entry which is preliminary data.</text>
</comment>
<feature type="region of interest" description="Disordered" evidence="1">
    <location>
        <begin position="327"/>
        <end position="411"/>
    </location>
</feature>
<dbReference type="EMBL" id="JANTQA010000070">
    <property type="protein sequence ID" value="KAJ3426060.1"/>
    <property type="molecule type" value="Genomic_DNA"/>
</dbReference>
<gene>
    <name evidence="2" type="ORF">M0812_28508</name>
</gene>
<feature type="compositionally biased region" description="Basic residues" evidence="1">
    <location>
        <begin position="168"/>
        <end position="182"/>
    </location>
</feature>
<dbReference type="AlphaFoldDB" id="A0AAV7YBV2"/>
<feature type="compositionally biased region" description="Polar residues" evidence="1">
    <location>
        <begin position="206"/>
        <end position="221"/>
    </location>
</feature>
<feature type="compositionally biased region" description="Low complexity" evidence="1">
    <location>
        <begin position="240"/>
        <end position="251"/>
    </location>
</feature>
<name>A0AAV7YBV2_9EUKA</name>
<feature type="region of interest" description="Disordered" evidence="1">
    <location>
        <begin position="168"/>
        <end position="223"/>
    </location>
</feature>
<evidence type="ECO:0000313" key="2">
    <source>
        <dbReference type="EMBL" id="KAJ3426060.1"/>
    </source>
</evidence>
<feature type="region of interest" description="Disordered" evidence="1">
    <location>
        <begin position="235"/>
        <end position="266"/>
    </location>
</feature>
<protein>
    <recommendedName>
        <fullName evidence="4">PAS domain-containing protein</fullName>
    </recommendedName>
</protein>
<sequence>MGIHYSSYKSLIIVKKKNIKEFYNLIENSNHGINVMDENYKVVRYNPFLYQLCGLTRPEMKLIVGNSPISNNKPGGQGILVAYQPHFTRTAGAMVKEIIVEINKNYTTETVFLLQNKKNPENIFFAKSYIRRVQVGKQTLTLASFFPIKETPFIDPLHSENEETIKKIKSKKSKKSKKKNKINTKEKKTERKRKNHTKENKKAYFSNFNNPFHLANHSNLNPKEKCEPSIIELDSDSDLDQNNSPLNSLNDTENSNYTDDDEENSYDSWVEPLTDFENEPQKNSFIQNQNQNLNQTNNIQKQDQIQDQMVFLTNAFVMSKLIERNYSNSNSSSRKNSKVFPKELNSKTGSFKGGSFNNIKKKRKNRKTKKSNKKNTNKRKTKSKAQGKTTKSKNNKTKKNKKNKTKSNQKNIKINNVIINNTSININHNIYNTTINKNNNNTTINKNITNIINNSNTVKNTRNNDSLHINPNNNKNITNYNKIDNNNNNKIHANTNINKNNLNENAIFNDKNEIENTKGTINNNIFKNSTTVGNTIYKFVINEDQKPETDLENILPCSKEIDNIFQDYESEK</sequence>
<organism evidence="2 3">
    <name type="scientific">Anaeramoeba flamelloides</name>
    <dbReference type="NCBI Taxonomy" id="1746091"/>
    <lineage>
        <taxon>Eukaryota</taxon>
        <taxon>Metamonada</taxon>
        <taxon>Anaeramoebidae</taxon>
        <taxon>Anaeramoeba</taxon>
    </lineage>
</organism>
<reference evidence="2" key="1">
    <citation type="submission" date="2022-08" db="EMBL/GenBank/DDBJ databases">
        <title>Novel sulphate-reducing endosymbionts in the free-living metamonad Anaeramoeba.</title>
        <authorList>
            <person name="Jerlstrom-Hultqvist J."/>
            <person name="Cepicka I."/>
            <person name="Gallot-Lavallee L."/>
            <person name="Salas-Leiva D."/>
            <person name="Curtis B.A."/>
            <person name="Zahonova K."/>
            <person name="Pipaliya S."/>
            <person name="Dacks J."/>
            <person name="Roger A.J."/>
        </authorList>
    </citation>
    <scope>NUCLEOTIDE SEQUENCE</scope>
    <source>
        <strain evidence="2">Busselton2</strain>
    </source>
</reference>
<feature type="compositionally biased region" description="Basic residues" evidence="1">
    <location>
        <begin position="359"/>
        <end position="407"/>
    </location>
</feature>
<evidence type="ECO:0008006" key="4">
    <source>
        <dbReference type="Google" id="ProtNLM"/>
    </source>
</evidence>
<evidence type="ECO:0000313" key="3">
    <source>
        <dbReference type="Proteomes" id="UP001146793"/>
    </source>
</evidence>
<proteinExistence type="predicted"/>